<name>A0A227KD87_9BURK</name>
<dbReference type="Gene3D" id="3.30.70.560">
    <property type="entry name" value="7,8-Dihydro-6-hydroxymethylpterin-pyrophosphokinase HPPK"/>
    <property type="match status" value="1"/>
</dbReference>
<evidence type="ECO:0000256" key="9">
    <source>
        <dbReference type="ARBA" id="ARBA00022909"/>
    </source>
</evidence>
<feature type="domain" description="7,8-dihydro-6-hydroxymethylpterin-pyrophosphokinase" evidence="13">
    <location>
        <begin position="5"/>
        <end position="135"/>
    </location>
</feature>
<keyword evidence="8" id="KW-0067">ATP-binding</keyword>
<keyword evidence="15" id="KW-1185">Reference proteome</keyword>
<accession>A0A227KD87</accession>
<evidence type="ECO:0000256" key="5">
    <source>
        <dbReference type="ARBA" id="ARBA00022679"/>
    </source>
</evidence>
<dbReference type="GO" id="GO:0046656">
    <property type="term" value="P:folic acid biosynthetic process"/>
    <property type="evidence" value="ECO:0007669"/>
    <property type="project" value="UniProtKB-KW"/>
</dbReference>
<dbReference type="EMBL" id="NHMP01000011">
    <property type="protein sequence ID" value="OXE44434.1"/>
    <property type="molecule type" value="Genomic_DNA"/>
</dbReference>
<evidence type="ECO:0000256" key="4">
    <source>
        <dbReference type="ARBA" id="ARBA00016218"/>
    </source>
</evidence>
<evidence type="ECO:0000256" key="7">
    <source>
        <dbReference type="ARBA" id="ARBA00022777"/>
    </source>
</evidence>
<proteinExistence type="inferred from homology"/>
<evidence type="ECO:0000313" key="14">
    <source>
        <dbReference type="EMBL" id="OXE44434.1"/>
    </source>
</evidence>
<keyword evidence="5" id="KW-0808">Transferase</keyword>
<dbReference type="InterPro" id="IPR035907">
    <property type="entry name" value="Hppk_sf"/>
</dbReference>
<dbReference type="NCBIfam" id="TIGR01498">
    <property type="entry name" value="folK"/>
    <property type="match status" value="1"/>
</dbReference>
<comment type="pathway">
    <text evidence="1">Cofactor biosynthesis; tetrahydrofolate biosynthesis; 2-amino-4-hydroxy-6-hydroxymethyl-7,8-dihydropteridine diphosphate from 7,8-dihydroneopterin triphosphate: step 4/4.</text>
</comment>
<keyword evidence="7 14" id="KW-0418">Kinase</keyword>
<dbReference type="GO" id="GO:0046654">
    <property type="term" value="P:tetrahydrofolate biosynthetic process"/>
    <property type="evidence" value="ECO:0007669"/>
    <property type="project" value="UniProtKB-UniPathway"/>
</dbReference>
<evidence type="ECO:0000313" key="15">
    <source>
        <dbReference type="Proteomes" id="UP000214610"/>
    </source>
</evidence>
<sequence>MKTAYIALGANLGNPKESLRKAAEKIKDLDGVASVEASGLYSTAPIDSSGPDYLNAVLKAEISDEISAESLLDRLLDIENQLGRVRPAGIHNAPRVIDCDLLLCGKEESSTPKLVLPHPRMTERAFVLVPLVEVDSSVEIPGKGKAVEFLDSVKDQSIIKLFEARDWL</sequence>
<dbReference type="GO" id="GO:0003848">
    <property type="term" value="F:2-amino-4-hydroxy-6-hydroxymethyldihydropteridine diphosphokinase activity"/>
    <property type="evidence" value="ECO:0007669"/>
    <property type="project" value="UniProtKB-EC"/>
</dbReference>
<dbReference type="SUPFAM" id="SSF55083">
    <property type="entry name" value="6-hydroxymethyl-7,8-dihydropterin pyrophosphokinase, HPPK"/>
    <property type="match status" value="1"/>
</dbReference>
<dbReference type="PANTHER" id="PTHR43071">
    <property type="entry name" value="2-AMINO-4-HYDROXY-6-HYDROXYMETHYLDIHYDROPTERIDINE PYROPHOSPHOKINASE"/>
    <property type="match status" value="1"/>
</dbReference>
<evidence type="ECO:0000256" key="2">
    <source>
        <dbReference type="ARBA" id="ARBA00005810"/>
    </source>
</evidence>
<evidence type="ECO:0000256" key="3">
    <source>
        <dbReference type="ARBA" id="ARBA00013253"/>
    </source>
</evidence>
<dbReference type="RefSeq" id="WP_066593680.1">
    <property type="nucleotide sequence ID" value="NZ_CAJTBZ010000043.1"/>
</dbReference>
<evidence type="ECO:0000256" key="10">
    <source>
        <dbReference type="ARBA" id="ARBA00029409"/>
    </source>
</evidence>
<dbReference type="CDD" id="cd00483">
    <property type="entry name" value="HPPK"/>
    <property type="match status" value="1"/>
</dbReference>
<gene>
    <name evidence="14" type="ORF">ADH67_11940</name>
</gene>
<dbReference type="UniPathway" id="UPA00077">
    <property type="reaction ID" value="UER00155"/>
</dbReference>
<keyword evidence="6" id="KW-0547">Nucleotide-binding</keyword>
<dbReference type="Proteomes" id="UP000214610">
    <property type="component" value="Unassembled WGS sequence"/>
</dbReference>
<dbReference type="EC" id="2.7.6.3" evidence="3"/>
<dbReference type="GO" id="GO:0005524">
    <property type="term" value="F:ATP binding"/>
    <property type="evidence" value="ECO:0007669"/>
    <property type="project" value="UniProtKB-KW"/>
</dbReference>
<dbReference type="PANTHER" id="PTHR43071:SF1">
    <property type="entry name" value="2-AMINO-4-HYDROXY-6-HYDROXYMETHYLDIHYDROPTERIDINE PYROPHOSPHOKINASE"/>
    <property type="match status" value="1"/>
</dbReference>
<dbReference type="Pfam" id="PF01288">
    <property type="entry name" value="HPPK"/>
    <property type="match status" value="1"/>
</dbReference>
<dbReference type="AlphaFoldDB" id="A0A227KD87"/>
<comment type="similarity">
    <text evidence="2">Belongs to the HPPK family.</text>
</comment>
<evidence type="ECO:0000256" key="1">
    <source>
        <dbReference type="ARBA" id="ARBA00005051"/>
    </source>
</evidence>
<organism evidence="14 15">
    <name type="scientific">Turicimonas muris</name>
    <dbReference type="NCBI Taxonomy" id="1796652"/>
    <lineage>
        <taxon>Bacteria</taxon>
        <taxon>Pseudomonadati</taxon>
        <taxon>Pseudomonadota</taxon>
        <taxon>Betaproteobacteria</taxon>
        <taxon>Burkholderiales</taxon>
        <taxon>Sutterellaceae</taxon>
        <taxon>Turicimonas</taxon>
    </lineage>
</organism>
<protein>
    <recommendedName>
        <fullName evidence="4">2-amino-4-hydroxy-6-hydroxymethyldihydropteridine pyrophosphokinase</fullName>
        <ecNumber evidence="3">2.7.6.3</ecNumber>
    </recommendedName>
    <alternativeName>
        <fullName evidence="11">6-hydroxymethyl-7,8-dihydropterin pyrophosphokinase</fullName>
    </alternativeName>
    <alternativeName>
        <fullName evidence="12">7,8-dihydro-6-hydroxymethylpterin-pyrophosphokinase</fullName>
    </alternativeName>
</protein>
<comment type="caution">
    <text evidence="14">The sequence shown here is derived from an EMBL/GenBank/DDBJ whole genome shotgun (WGS) entry which is preliminary data.</text>
</comment>
<evidence type="ECO:0000256" key="6">
    <source>
        <dbReference type="ARBA" id="ARBA00022741"/>
    </source>
</evidence>
<evidence type="ECO:0000259" key="13">
    <source>
        <dbReference type="Pfam" id="PF01288"/>
    </source>
</evidence>
<comment type="function">
    <text evidence="10">Catalyzes the transfer of pyrophosphate from adenosine triphosphate (ATP) to 6-hydroxymethyl-7,8-dihydropterin, an enzymatic step in folate biosynthesis pathway.</text>
</comment>
<evidence type="ECO:0000256" key="8">
    <source>
        <dbReference type="ARBA" id="ARBA00022840"/>
    </source>
</evidence>
<keyword evidence="9" id="KW-0289">Folate biosynthesis</keyword>
<reference evidence="15" key="1">
    <citation type="submission" date="2017-05" db="EMBL/GenBank/DDBJ databases">
        <title>Improved OligoMM genomes.</title>
        <authorList>
            <person name="Garzetti D."/>
        </authorList>
    </citation>
    <scope>NUCLEOTIDE SEQUENCE [LARGE SCALE GENOMIC DNA]</scope>
    <source>
        <strain evidence="15">YL45</strain>
    </source>
</reference>
<dbReference type="GO" id="GO:0016301">
    <property type="term" value="F:kinase activity"/>
    <property type="evidence" value="ECO:0007669"/>
    <property type="project" value="UniProtKB-KW"/>
</dbReference>
<dbReference type="InterPro" id="IPR000550">
    <property type="entry name" value="Hppk"/>
</dbReference>
<evidence type="ECO:0000256" key="11">
    <source>
        <dbReference type="ARBA" id="ARBA00029766"/>
    </source>
</evidence>
<dbReference type="GeneID" id="78361835"/>
<evidence type="ECO:0000256" key="12">
    <source>
        <dbReference type="ARBA" id="ARBA00033413"/>
    </source>
</evidence>